<dbReference type="EMBL" id="BKBA01000003">
    <property type="protein sequence ID" value="GEQ12624.1"/>
    <property type="molecule type" value="Genomic_DNA"/>
</dbReference>
<dbReference type="GO" id="GO:0016853">
    <property type="term" value="F:isomerase activity"/>
    <property type="evidence" value="ECO:0007669"/>
    <property type="project" value="UniProtKB-KW"/>
</dbReference>
<gene>
    <name evidence="2" type="ORF">KLO01_06710</name>
</gene>
<evidence type="ECO:0000259" key="1">
    <source>
        <dbReference type="Pfam" id="PF01323"/>
    </source>
</evidence>
<feature type="domain" description="DSBA-like thioredoxin" evidence="1">
    <location>
        <begin position="6"/>
        <end position="176"/>
    </location>
</feature>
<dbReference type="GO" id="GO:0016491">
    <property type="term" value="F:oxidoreductase activity"/>
    <property type="evidence" value="ECO:0007669"/>
    <property type="project" value="InterPro"/>
</dbReference>
<dbReference type="SUPFAM" id="SSF52833">
    <property type="entry name" value="Thioredoxin-like"/>
    <property type="match status" value="1"/>
</dbReference>
<accession>A0A512SXI6</accession>
<dbReference type="Proteomes" id="UP000321793">
    <property type="component" value="Unassembled WGS sequence"/>
</dbReference>
<sequence>MAELVLDLWGDVMDPWSHVAKRRVEAAVVASTRPADIVLVHHVLPGPPVAPAELEEAGVLGRPDGIDVTLSEVPSTDPTDAHRLVALAHALGGPALQGAMLERLFVAVFTEQLDVGDMMVLQRLAAEAGLDERRVAAVLASSDHAADLASDVSTAHDLGIEKAPHLVVDHRFGLGGPAEVEDYLALIERALAEQP</sequence>
<evidence type="ECO:0000313" key="2">
    <source>
        <dbReference type="EMBL" id="GEQ12624.1"/>
    </source>
</evidence>
<dbReference type="PANTHER" id="PTHR13887:SF41">
    <property type="entry name" value="THIOREDOXIN SUPERFAMILY PROTEIN"/>
    <property type="match status" value="1"/>
</dbReference>
<dbReference type="InterPro" id="IPR036249">
    <property type="entry name" value="Thioredoxin-like_sf"/>
</dbReference>
<dbReference type="Gene3D" id="3.40.30.10">
    <property type="entry name" value="Glutaredoxin"/>
    <property type="match status" value="1"/>
</dbReference>
<name>A0A512SXI6_9MICO</name>
<dbReference type="Pfam" id="PF01323">
    <property type="entry name" value="DSBA"/>
    <property type="match status" value="1"/>
</dbReference>
<keyword evidence="3" id="KW-1185">Reference proteome</keyword>
<dbReference type="AlphaFoldDB" id="A0A512SXI6"/>
<reference evidence="2 3" key="1">
    <citation type="submission" date="2019-07" db="EMBL/GenBank/DDBJ databases">
        <title>Whole genome shotgun sequence of Knoellia locipacati NBRC 109775.</title>
        <authorList>
            <person name="Hosoyama A."/>
            <person name="Uohara A."/>
            <person name="Ohji S."/>
            <person name="Ichikawa N."/>
        </authorList>
    </citation>
    <scope>NUCLEOTIDE SEQUENCE [LARGE SCALE GENOMIC DNA]</scope>
    <source>
        <strain evidence="2 3">NBRC 109775</strain>
    </source>
</reference>
<dbReference type="OrthoDB" id="9799122at2"/>
<keyword evidence="2" id="KW-0413">Isomerase</keyword>
<dbReference type="InterPro" id="IPR001853">
    <property type="entry name" value="DSBA-like_thioredoxin_dom"/>
</dbReference>
<evidence type="ECO:0000313" key="3">
    <source>
        <dbReference type="Proteomes" id="UP000321793"/>
    </source>
</evidence>
<proteinExistence type="predicted"/>
<protein>
    <submittedName>
        <fullName evidence="2">Disulfide isomerase</fullName>
    </submittedName>
</protein>
<organism evidence="2 3">
    <name type="scientific">Knoellia locipacati</name>
    <dbReference type="NCBI Taxonomy" id="882824"/>
    <lineage>
        <taxon>Bacteria</taxon>
        <taxon>Bacillati</taxon>
        <taxon>Actinomycetota</taxon>
        <taxon>Actinomycetes</taxon>
        <taxon>Micrococcales</taxon>
        <taxon>Intrasporangiaceae</taxon>
        <taxon>Knoellia</taxon>
    </lineage>
</organism>
<dbReference type="RefSeq" id="WP_147062119.1">
    <property type="nucleotide sequence ID" value="NZ_BAABDN010000001.1"/>
</dbReference>
<comment type="caution">
    <text evidence="2">The sequence shown here is derived from an EMBL/GenBank/DDBJ whole genome shotgun (WGS) entry which is preliminary data.</text>
</comment>
<dbReference type="PANTHER" id="PTHR13887">
    <property type="entry name" value="GLUTATHIONE S-TRANSFERASE KAPPA"/>
    <property type="match status" value="1"/>
</dbReference>